<keyword evidence="2" id="KW-1185">Reference proteome</keyword>
<comment type="caution">
    <text evidence="1">The sequence shown here is derived from an EMBL/GenBank/DDBJ whole genome shotgun (WGS) entry which is preliminary data.</text>
</comment>
<name>A0ABR3WBE1_9PEZI</name>
<reference evidence="1 2" key="1">
    <citation type="journal article" date="2024" name="Commun. Biol.">
        <title>Comparative genomic analysis of thermophilic fungi reveals convergent evolutionary adaptations and gene losses.</title>
        <authorList>
            <person name="Steindorff A.S."/>
            <person name="Aguilar-Pontes M.V."/>
            <person name="Robinson A.J."/>
            <person name="Andreopoulos B."/>
            <person name="LaButti K."/>
            <person name="Kuo A."/>
            <person name="Mondo S."/>
            <person name="Riley R."/>
            <person name="Otillar R."/>
            <person name="Haridas S."/>
            <person name="Lipzen A."/>
            <person name="Grimwood J."/>
            <person name="Schmutz J."/>
            <person name="Clum A."/>
            <person name="Reid I.D."/>
            <person name="Moisan M.C."/>
            <person name="Butler G."/>
            <person name="Nguyen T.T.M."/>
            <person name="Dewar K."/>
            <person name="Conant G."/>
            <person name="Drula E."/>
            <person name="Henrissat B."/>
            <person name="Hansel C."/>
            <person name="Singer S."/>
            <person name="Hutchinson M.I."/>
            <person name="de Vries R.P."/>
            <person name="Natvig D.O."/>
            <person name="Powell A.J."/>
            <person name="Tsang A."/>
            <person name="Grigoriev I.V."/>
        </authorList>
    </citation>
    <scope>NUCLEOTIDE SEQUENCE [LARGE SCALE GENOMIC DNA]</scope>
    <source>
        <strain evidence="1 2">ATCC 24622</strain>
    </source>
</reference>
<dbReference type="Proteomes" id="UP001586593">
    <property type="component" value="Unassembled WGS sequence"/>
</dbReference>
<evidence type="ECO:0000313" key="2">
    <source>
        <dbReference type="Proteomes" id="UP001586593"/>
    </source>
</evidence>
<dbReference type="EMBL" id="JAZHXJ010000550">
    <property type="protein sequence ID" value="KAL1857637.1"/>
    <property type="molecule type" value="Genomic_DNA"/>
</dbReference>
<accession>A0ABR3WBE1</accession>
<proteinExistence type="predicted"/>
<sequence length="177" mass="19156">MRCPLLVSASLSSRMITWREEKADGNLSDWVSLLRQHHHSASAPGGSSSPARSFASPLLLKSYIVHPINLGTTHHHIDPTHFHSPSNGHAGSVILSEGCKSDASAMIMPSTGHGRTLSHPDQLFLVIRTRFGMSTLLARSKRTNRVDQSAMAISSPLASSFFSCLPCSLFVPNVCEL</sequence>
<protein>
    <submittedName>
        <fullName evidence="1">Uncharacterized protein</fullName>
    </submittedName>
</protein>
<evidence type="ECO:0000313" key="1">
    <source>
        <dbReference type="EMBL" id="KAL1857637.1"/>
    </source>
</evidence>
<organism evidence="1 2">
    <name type="scientific">Phialemonium thermophilum</name>
    <dbReference type="NCBI Taxonomy" id="223376"/>
    <lineage>
        <taxon>Eukaryota</taxon>
        <taxon>Fungi</taxon>
        <taxon>Dikarya</taxon>
        <taxon>Ascomycota</taxon>
        <taxon>Pezizomycotina</taxon>
        <taxon>Sordariomycetes</taxon>
        <taxon>Sordariomycetidae</taxon>
        <taxon>Cephalothecales</taxon>
        <taxon>Cephalothecaceae</taxon>
        <taxon>Phialemonium</taxon>
    </lineage>
</organism>
<gene>
    <name evidence="1" type="ORF">VTK73DRAFT_8024</name>
</gene>